<proteinExistence type="predicted"/>
<protein>
    <submittedName>
        <fullName evidence="1">Uncharacterized protein</fullName>
    </submittedName>
</protein>
<accession>A0ABZ0EW88</accession>
<reference evidence="1 2" key="1">
    <citation type="submission" date="2023-10" db="EMBL/GenBank/DDBJ databases">
        <title>Surface-active antibiotics is a multifunctional adaptation for post-fire microbes.</title>
        <authorList>
            <person name="Liu M.D."/>
            <person name="Du Y."/>
            <person name="Koupaei S.K."/>
            <person name="Kim N.R."/>
            <person name="Zhang W."/>
            <person name="Traxler M.F."/>
        </authorList>
    </citation>
    <scope>NUCLEOTIDE SEQUENCE [LARGE SCALE GENOMIC DNA]</scope>
    <source>
        <strain evidence="1 2">F3</strain>
    </source>
</reference>
<dbReference type="Proteomes" id="UP001302652">
    <property type="component" value="Chromosome 1"/>
</dbReference>
<evidence type="ECO:0000313" key="1">
    <source>
        <dbReference type="EMBL" id="WOD20897.1"/>
    </source>
</evidence>
<evidence type="ECO:0000313" key="2">
    <source>
        <dbReference type="Proteomes" id="UP001302652"/>
    </source>
</evidence>
<dbReference type="EMBL" id="CP136513">
    <property type="protein sequence ID" value="WOD20897.1"/>
    <property type="molecule type" value="Genomic_DNA"/>
</dbReference>
<organism evidence="1 2">
    <name type="scientific">Paraburkholderia kirstenboschensis</name>
    <dbReference type="NCBI Taxonomy" id="1245436"/>
    <lineage>
        <taxon>Bacteria</taxon>
        <taxon>Pseudomonadati</taxon>
        <taxon>Pseudomonadota</taxon>
        <taxon>Betaproteobacteria</taxon>
        <taxon>Burkholderiales</taxon>
        <taxon>Burkholderiaceae</taxon>
        <taxon>Paraburkholderia</taxon>
    </lineage>
</organism>
<dbReference type="RefSeq" id="WP_317022864.1">
    <property type="nucleotide sequence ID" value="NZ_CP136513.1"/>
</dbReference>
<gene>
    <name evidence="1" type="ORF">RW095_25555</name>
</gene>
<sequence>MSGDSTLGIAWRINKGFFCQYRRMNCDGVRLPSNGVGVSREGGRNAVAGFLADDELRAEAASAGWSVGRLGIV</sequence>
<name>A0ABZ0EW88_9BURK</name>
<keyword evidence="2" id="KW-1185">Reference proteome</keyword>